<dbReference type="InterPro" id="IPR006311">
    <property type="entry name" value="TAT_signal"/>
</dbReference>
<dbReference type="Pfam" id="PF00691">
    <property type="entry name" value="OmpA"/>
    <property type="match status" value="1"/>
</dbReference>
<feature type="signal peptide" evidence="3">
    <location>
        <begin position="1"/>
        <end position="25"/>
    </location>
</feature>
<dbReference type="PROSITE" id="PS51123">
    <property type="entry name" value="OMPA_2"/>
    <property type="match status" value="1"/>
</dbReference>
<reference evidence="6" key="1">
    <citation type="journal article" date="2019" name="Int. J. Syst. Evol. Microbiol.">
        <title>The Global Catalogue of Microorganisms (GCM) 10K type strain sequencing project: providing services to taxonomists for standard genome sequencing and annotation.</title>
        <authorList>
            <consortium name="The Broad Institute Genomics Platform"/>
            <consortium name="The Broad Institute Genome Sequencing Center for Infectious Disease"/>
            <person name="Wu L."/>
            <person name="Ma J."/>
        </authorList>
    </citation>
    <scope>NUCLEOTIDE SEQUENCE [LARGE SCALE GENOMIC DNA]</scope>
    <source>
        <strain evidence="6">JCM 9458</strain>
    </source>
</reference>
<dbReference type="PANTHER" id="PTHR30329">
    <property type="entry name" value="STATOR ELEMENT OF FLAGELLAR MOTOR COMPLEX"/>
    <property type="match status" value="1"/>
</dbReference>
<comment type="caution">
    <text evidence="5">The sequence shown here is derived from an EMBL/GenBank/DDBJ whole genome shotgun (WGS) entry which is preliminary data.</text>
</comment>
<dbReference type="PROSITE" id="PS51318">
    <property type="entry name" value="TAT"/>
    <property type="match status" value="1"/>
</dbReference>
<evidence type="ECO:0000256" key="3">
    <source>
        <dbReference type="SAM" id="SignalP"/>
    </source>
</evidence>
<dbReference type="RefSeq" id="WP_345733749.1">
    <property type="nucleotide sequence ID" value="NZ_BAAAYN010000082.1"/>
</dbReference>
<feature type="region of interest" description="Disordered" evidence="2">
    <location>
        <begin position="504"/>
        <end position="528"/>
    </location>
</feature>
<name>A0ABP6TDJ8_9ACTN</name>
<evidence type="ECO:0000256" key="2">
    <source>
        <dbReference type="SAM" id="MobiDB-lite"/>
    </source>
</evidence>
<dbReference type="InterPro" id="IPR050330">
    <property type="entry name" value="Bact_OuterMem_StrucFunc"/>
</dbReference>
<dbReference type="CDD" id="cd07185">
    <property type="entry name" value="OmpA_C-like"/>
    <property type="match status" value="1"/>
</dbReference>
<keyword evidence="3" id="KW-0732">Signal</keyword>
<feature type="region of interest" description="Disordered" evidence="2">
    <location>
        <begin position="79"/>
        <end position="120"/>
    </location>
</feature>
<dbReference type="InterPro" id="IPR026395">
    <property type="entry name" value="CshA_fibril"/>
</dbReference>
<evidence type="ECO:0000256" key="1">
    <source>
        <dbReference type="PROSITE-ProRule" id="PRU00473"/>
    </source>
</evidence>
<feature type="domain" description="OmpA-like" evidence="4">
    <location>
        <begin position="425"/>
        <end position="538"/>
    </location>
</feature>
<dbReference type="InterPro" id="IPR036737">
    <property type="entry name" value="OmpA-like_sf"/>
</dbReference>
<keyword evidence="1" id="KW-0472">Membrane</keyword>
<accession>A0ABP6TDJ8</accession>
<dbReference type="Proteomes" id="UP001501676">
    <property type="component" value="Unassembled WGS sequence"/>
</dbReference>
<keyword evidence="6" id="KW-1185">Reference proteome</keyword>
<dbReference type="PANTHER" id="PTHR30329:SF21">
    <property type="entry name" value="LIPOPROTEIN YIAD-RELATED"/>
    <property type="match status" value="1"/>
</dbReference>
<proteinExistence type="predicted"/>
<evidence type="ECO:0000259" key="4">
    <source>
        <dbReference type="PROSITE" id="PS51123"/>
    </source>
</evidence>
<dbReference type="Pfam" id="PF19076">
    <property type="entry name" value="CshA_repeat"/>
    <property type="match status" value="1"/>
</dbReference>
<evidence type="ECO:0000313" key="6">
    <source>
        <dbReference type="Proteomes" id="UP001501676"/>
    </source>
</evidence>
<dbReference type="SUPFAM" id="SSF103088">
    <property type="entry name" value="OmpA-like"/>
    <property type="match status" value="1"/>
</dbReference>
<dbReference type="Gene3D" id="3.30.1330.60">
    <property type="entry name" value="OmpA-like domain"/>
    <property type="match status" value="1"/>
</dbReference>
<dbReference type="EMBL" id="BAAAYN010000082">
    <property type="protein sequence ID" value="GAA3398432.1"/>
    <property type="molecule type" value="Genomic_DNA"/>
</dbReference>
<sequence>MNEDRTRRTIRTLLVLLATASPAFAAPAAAAAPAARAAQTTAEAPAAPAPAAPAVPAQVPAAPAPAAPEELQHPAALEAPAADTDNPPPGGPETTAQKTTAKKTTALETTPLETTPLETAALETGELQTGGLETTLGRIGLAVPGQQLTLLGTGFRPSSTVEATLDPQTPAPTALGGGVADATGLVSLTVTLPASLPTAPHEIVMTGVDPAGSPLSKALAVTTPPTALTSSAPGPQSVTLPIPEGGWVTLLDDKEEPVTQVTSRDQGSYSLDPASGRITFRPDRMFWGPVRPVHYRLVDAVDQRVRGTYAPTVLARPLPMVRAAERTLTDADGATATIGCTAGPIAVARCEVTLSAVVGSEYVVLGTGTVAPANPLVGTRVADVALTPQGRRLAGRPGGIAAEIAARMWVPDTTEPVEATGTTQLTAMTVTAPRAIRYPAGGLDVPESELPYLNALRSRMADVTTVTCTGGTDDSGDADANRQIAEDRARRVCEYLTANTTARPSVRSVGEDQPVADNTTEEGRNRNRRVEITFSYATESTG</sequence>
<feature type="chain" id="PRO_5045313085" description="OmpA-like domain-containing protein" evidence="3">
    <location>
        <begin position="26"/>
        <end position="542"/>
    </location>
</feature>
<organism evidence="5 6">
    <name type="scientific">Cryptosporangium minutisporangium</name>
    <dbReference type="NCBI Taxonomy" id="113569"/>
    <lineage>
        <taxon>Bacteria</taxon>
        <taxon>Bacillati</taxon>
        <taxon>Actinomycetota</taxon>
        <taxon>Actinomycetes</taxon>
        <taxon>Cryptosporangiales</taxon>
        <taxon>Cryptosporangiaceae</taxon>
        <taxon>Cryptosporangium</taxon>
    </lineage>
</organism>
<gene>
    <name evidence="5" type="ORF">GCM10020369_82000</name>
</gene>
<protein>
    <recommendedName>
        <fullName evidence="4">OmpA-like domain-containing protein</fullName>
    </recommendedName>
</protein>
<evidence type="ECO:0000313" key="5">
    <source>
        <dbReference type="EMBL" id="GAA3398432.1"/>
    </source>
</evidence>
<feature type="region of interest" description="Disordered" evidence="2">
    <location>
        <begin position="42"/>
        <end position="67"/>
    </location>
</feature>
<dbReference type="InterPro" id="IPR006665">
    <property type="entry name" value="OmpA-like"/>
</dbReference>
<feature type="compositionally biased region" description="Low complexity" evidence="2">
    <location>
        <begin position="92"/>
        <end position="120"/>
    </location>
</feature>